<dbReference type="Proteomes" id="UP001164653">
    <property type="component" value="Chromosome"/>
</dbReference>
<keyword evidence="3" id="KW-1185">Reference proteome</keyword>
<accession>A0A9E8NF53</accession>
<evidence type="ECO:0000313" key="3">
    <source>
        <dbReference type="Proteomes" id="UP001164653"/>
    </source>
</evidence>
<dbReference type="KEGG" id="dpf:ON006_12865"/>
<feature type="transmembrane region" description="Helical" evidence="1">
    <location>
        <begin position="130"/>
        <end position="148"/>
    </location>
</feature>
<sequence length="190" mass="21670">MREVDMLRFPTLFCWGLYCFIAIAAIYTTGIFVNLQINPQDYAHWNAGAMFPKGTLTYTAVETWSTVTSNDATLLSFDKINTSSLYFNYFQILAVLFLAFISVRELLNIIRSVGQIDTFHKRNILSFQKISKYLFVIFILSGFTFISAPEASLRSYSLQLTPLMLSLAALLLAEIFKRGNELLEENQLTI</sequence>
<name>A0A9E8NF53_9BACT</name>
<protein>
    <submittedName>
        <fullName evidence="2">DUF2975 domain-containing protein</fullName>
    </submittedName>
</protein>
<feature type="transmembrane region" description="Helical" evidence="1">
    <location>
        <begin position="12"/>
        <end position="33"/>
    </location>
</feature>
<feature type="transmembrane region" description="Helical" evidence="1">
    <location>
        <begin position="89"/>
        <end position="110"/>
    </location>
</feature>
<feature type="transmembrane region" description="Helical" evidence="1">
    <location>
        <begin position="160"/>
        <end position="176"/>
    </location>
</feature>
<dbReference type="Pfam" id="PF11188">
    <property type="entry name" value="DUF2975"/>
    <property type="match status" value="1"/>
</dbReference>
<keyword evidence="1" id="KW-0472">Membrane</keyword>
<dbReference type="InterPro" id="IPR021354">
    <property type="entry name" value="DUF2975"/>
</dbReference>
<proteinExistence type="predicted"/>
<keyword evidence="1" id="KW-1133">Transmembrane helix</keyword>
<keyword evidence="1" id="KW-0812">Transmembrane</keyword>
<evidence type="ECO:0000313" key="2">
    <source>
        <dbReference type="EMBL" id="WAC14828.1"/>
    </source>
</evidence>
<dbReference type="EMBL" id="CP112998">
    <property type="protein sequence ID" value="WAC14828.1"/>
    <property type="molecule type" value="Genomic_DNA"/>
</dbReference>
<dbReference type="AlphaFoldDB" id="A0A9E8NF53"/>
<reference evidence="2" key="1">
    <citation type="submission" date="2022-11" db="EMBL/GenBank/DDBJ databases">
        <title>Dyadobacter pollutisoli sp. nov., isolated from plastic dumped soil.</title>
        <authorList>
            <person name="Kim J.M."/>
            <person name="Kim K.R."/>
            <person name="Lee J.K."/>
            <person name="Hao L."/>
            <person name="Jeon C.O."/>
        </authorList>
    </citation>
    <scope>NUCLEOTIDE SEQUENCE</scope>
    <source>
        <strain evidence="2">U1</strain>
    </source>
</reference>
<gene>
    <name evidence="2" type="ORF">ON006_12865</name>
</gene>
<organism evidence="2 3">
    <name type="scientific">Dyadobacter pollutisoli</name>
    <dbReference type="NCBI Taxonomy" id="2910158"/>
    <lineage>
        <taxon>Bacteria</taxon>
        <taxon>Pseudomonadati</taxon>
        <taxon>Bacteroidota</taxon>
        <taxon>Cytophagia</taxon>
        <taxon>Cytophagales</taxon>
        <taxon>Spirosomataceae</taxon>
        <taxon>Dyadobacter</taxon>
    </lineage>
</organism>
<evidence type="ECO:0000256" key="1">
    <source>
        <dbReference type="SAM" id="Phobius"/>
    </source>
</evidence>
<dbReference type="RefSeq" id="WP_244820196.1">
    <property type="nucleotide sequence ID" value="NZ_CP112998.1"/>
</dbReference>